<evidence type="ECO:0000256" key="1">
    <source>
        <dbReference type="SAM" id="Phobius"/>
    </source>
</evidence>
<feature type="transmembrane region" description="Helical" evidence="1">
    <location>
        <begin position="124"/>
        <end position="142"/>
    </location>
</feature>
<dbReference type="Proteomes" id="UP001431131">
    <property type="component" value="Unassembled WGS sequence"/>
</dbReference>
<dbReference type="AlphaFoldDB" id="A0AAW5E6Q4"/>
<keyword evidence="1" id="KW-0472">Membrane</keyword>
<dbReference type="Pfam" id="PF26273">
    <property type="entry name" value="Gly_zipper"/>
    <property type="match status" value="1"/>
</dbReference>
<proteinExistence type="predicted"/>
<keyword evidence="1" id="KW-0812">Transmembrane</keyword>
<evidence type="ECO:0000313" key="4">
    <source>
        <dbReference type="Proteomes" id="UP001431131"/>
    </source>
</evidence>
<evidence type="ECO:0000259" key="2">
    <source>
        <dbReference type="Pfam" id="PF26273"/>
    </source>
</evidence>
<gene>
    <name evidence="3" type="ORF">MJG50_03900</name>
</gene>
<feature type="domain" description="Glycine zipper-like" evidence="2">
    <location>
        <begin position="103"/>
        <end position="142"/>
    </location>
</feature>
<comment type="caution">
    <text evidence="3">The sequence shown here is derived from an EMBL/GenBank/DDBJ whole genome shotgun (WGS) entry which is preliminary data.</text>
</comment>
<dbReference type="RefSeq" id="WP_240252890.1">
    <property type="nucleotide sequence ID" value="NZ_JAKTTI010000003.1"/>
</dbReference>
<dbReference type="EMBL" id="JAKTTI010000003">
    <property type="protein sequence ID" value="MCH1624459.1"/>
    <property type="molecule type" value="Genomic_DNA"/>
</dbReference>
<evidence type="ECO:0000313" key="3">
    <source>
        <dbReference type="EMBL" id="MCH1624459.1"/>
    </source>
</evidence>
<protein>
    <recommendedName>
        <fullName evidence="2">Glycine zipper-like domain-containing protein</fullName>
    </recommendedName>
</protein>
<dbReference type="InterPro" id="IPR058598">
    <property type="entry name" value="Gly_zipper-like_dom"/>
</dbReference>
<accession>A0AAW5E6Q4</accession>
<sequence length="153" mass="17193">MEKQIDEIKAMIRTLRSNISINSSKRLDLDKCERMIDRLGSLSVSCKKCQQYLLEVKDTIKQLESNADRIEKLEIKPYKKLMNDIISHLQKEHKLVTEGFYLSIYMSVGMSLGLVFGLTIFDNIALGLPIGMCIGIAIGASLDADAKKKGKII</sequence>
<reference evidence="3" key="1">
    <citation type="submission" date="2022-02" db="EMBL/GenBank/DDBJ databases">
        <title>Fredinandcohnia quinoae sp. nov. isolated from Chenopodium quinoa seeds.</title>
        <authorList>
            <person name="Saati-Santamaria Z."/>
            <person name="Flores-Felix J.D."/>
            <person name="Igual J.M."/>
            <person name="Velazquez E."/>
            <person name="Garcia-Fraile P."/>
            <person name="Martinez-Molina E."/>
        </authorList>
    </citation>
    <scope>NUCLEOTIDE SEQUENCE</scope>
    <source>
        <strain evidence="3">SECRCQ15</strain>
    </source>
</reference>
<organism evidence="3 4">
    <name type="scientific">Fredinandcohnia quinoae</name>
    <dbReference type="NCBI Taxonomy" id="2918902"/>
    <lineage>
        <taxon>Bacteria</taxon>
        <taxon>Bacillati</taxon>
        <taxon>Bacillota</taxon>
        <taxon>Bacilli</taxon>
        <taxon>Bacillales</taxon>
        <taxon>Bacillaceae</taxon>
        <taxon>Fredinandcohnia</taxon>
    </lineage>
</organism>
<name>A0AAW5E6Q4_9BACI</name>
<feature type="transmembrane region" description="Helical" evidence="1">
    <location>
        <begin position="99"/>
        <end position="118"/>
    </location>
</feature>
<keyword evidence="1" id="KW-1133">Transmembrane helix</keyword>
<keyword evidence="4" id="KW-1185">Reference proteome</keyword>